<evidence type="ECO:0008006" key="2">
    <source>
        <dbReference type="Google" id="ProtNLM"/>
    </source>
</evidence>
<proteinExistence type="predicted"/>
<feature type="non-terminal residue" evidence="1">
    <location>
        <position position="1"/>
    </location>
</feature>
<reference evidence="1" key="1">
    <citation type="journal article" date="2015" name="Nature">
        <title>Complex archaea that bridge the gap between prokaryotes and eukaryotes.</title>
        <authorList>
            <person name="Spang A."/>
            <person name="Saw J.H."/>
            <person name="Jorgensen S.L."/>
            <person name="Zaremba-Niedzwiedzka K."/>
            <person name="Martijn J."/>
            <person name="Lind A.E."/>
            <person name="van Eijk R."/>
            <person name="Schleper C."/>
            <person name="Guy L."/>
            <person name="Ettema T.J."/>
        </authorList>
    </citation>
    <scope>NUCLEOTIDE SEQUENCE</scope>
</reference>
<evidence type="ECO:0000313" key="1">
    <source>
        <dbReference type="EMBL" id="KKM87277.1"/>
    </source>
</evidence>
<dbReference type="AlphaFoldDB" id="A0A0F9P1C0"/>
<dbReference type="EMBL" id="LAZR01007124">
    <property type="protein sequence ID" value="KKM87277.1"/>
    <property type="molecule type" value="Genomic_DNA"/>
</dbReference>
<comment type="caution">
    <text evidence="1">The sequence shown here is derived from an EMBL/GenBank/DDBJ whole genome shotgun (WGS) entry which is preliminary data.</text>
</comment>
<sequence length="490" mass="56282">IVPTIKDVDDNINIIKIGAEYKHDIVNIEVEQRWEFTDLETVRTEKNFDEGLPNTNNAKVIDEKDTFYESSQTTVKLNKTINKKLRLTGGYRYIKIDNDSETILRTLNSSGAINPGGFRKNWFDADSDSDVNSHLWNLNVLAKPIKDLTVQGFLRLKNIHRDSVSTFSNDTSPPFDNSADERHDITARTNNTTFGEGIRVAYKRIPRIAPYFEAEWQQGDIEIKEKESLSGFFQRDTDRDYDKQIYTVGMGFYPFKKFSGSVQYRKVVKKNEYDDDLDTESPTGIDPGGYSAFIDKQDFDTDIYTTRLTAHPINSITTTFRYEYRAQEIDSKMDGLSRELAHVDMQTFSGSVTITPFSNLFITSMVMHQNLRVKTRARNDQAAPTRAFEGDSTTFVNTAIFALNEKTEFSADYQASLTGNYDENNINDLGLPLEHDYTIQTLTLGVRHKIRKNTTLWSKYSLYDYDESHIADIDDYTEHLLAFGGEIRFR</sequence>
<gene>
    <name evidence="1" type="ORF">LCGC14_1270470</name>
</gene>
<organism evidence="1">
    <name type="scientific">marine sediment metagenome</name>
    <dbReference type="NCBI Taxonomy" id="412755"/>
    <lineage>
        <taxon>unclassified sequences</taxon>
        <taxon>metagenomes</taxon>
        <taxon>ecological metagenomes</taxon>
    </lineage>
</organism>
<accession>A0A0F9P1C0</accession>
<protein>
    <recommendedName>
        <fullName evidence="2">Outer membrane protein beta-barrel domain-containing protein</fullName>
    </recommendedName>
</protein>
<name>A0A0F9P1C0_9ZZZZ</name>